<accession>A0A397VFS5</accession>
<dbReference type="EMBL" id="QKWP01000521">
    <property type="protein sequence ID" value="RIB18713.1"/>
    <property type="molecule type" value="Genomic_DNA"/>
</dbReference>
<proteinExistence type="predicted"/>
<gene>
    <name evidence="1" type="ORF">C2G38_1326725</name>
</gene>
<evidence type="ECO:0000313" key="2">
    <source>
        <dbReference type="Proteomes" id="UP000266673"/>
    </source>
</evidence>
<sequence length="82" mass="9649">MYHLLNWNRYCLHMKLYQMQAVLGYEKEAVEFPTAYVTIKNGYKQSQALAEEIQSFVDEKVASYKKLSGAHLHTVMVWLHII</sequence>
<reference evidence="1 2" key="1">
    <citation type="submission" date="2018-06" db="EMBL/GenBank/DDBJ databases">
        <title>Comparative genomics reveals the genomic features of Rhizophagus irregularis, R. cerebriforme, R. diaphanum and Gigaspora rosea, and their symbiotic lifestyle signature.</title>
        <authorList>
            <person name="Morin E."/>
            <person name="San Clemente H."/>
            <person name="Chen E.C.H."/>
            <person name="De La Providencia I."/>
            <person name="Hainaut M."/>
            <person name="Kuo A."/>
            <person name="Kohler A."/>
            <person name="Murat C."/>
            <person name="Tang N."/>
            <person name="Roy S."/>
            <person name="Loubradou J."/>
            <person name="Henrissat B."/>
            <person name="Grigoriev I.V."/>
            <person name="Corradi N."/>
            <person name="Roux C."/>
            <person name="Martin F.M."/>
        </authorList>
    </citation>
    <scope>NUCLEOTIDE SEQUENCE [LARGE SCALE GENOMIC DNA]</scope>
    <source>
        <strain evidence="1 2">DAOM 194757</strain>
    </source>
</reference>
<dbReference type="AlphaFoldDB" id="A0A397VFS5"/>
<dbReference type="OrthoDB" id="1898221at2759"/>
<name>A0A397VFS5_9GLOM</name>
<dbReference type="Proteomes" id="UP000266673">
    <property type="component" value="Unassembled WGS sequence"/>
</dbReference>
<evidence type="ECO:0000313" key="1">
    <source>
        <dbReference type="EMBL" id="RIB18713.1"/>
    </source>
</evidence>
<comment type="caution">
    <text evidence="1">The sequence shown here is derived from an EMBL/GenBank/DDBJ whole genome shotgun (WGS) entry which is preliminary data.</text>
</comment>
<organism evidence="1 2">
    <name type="scientific">Gigaspora rosea</name>
    <dbReference type="NCBI Taxonomy" id="44941"/>
    <lineage>
        <taxon>Eukaryota</taxon>
        <taxon>Fungi</taxon>
        <taxon>Fungi incertae sedis</taxon>
        <taxon>Mucoromycota</taxon>
        <taxon>Glomeromycotina</taxon>
        <taxon>Glomeromycetes</taxon>
        <taxon>Diversisporales</taxon>
        <taxon>Gigasporaceae</taxon>
        <taxon>Gigaspora</taxon>
    </lineage>
</organism>
<keyword evidence="2" id="KW-1185">Reference proteome</keyword>
<protein>
    <submittedName>
        <fullName evidence="1">Uncharacterized protein</fullName>
    </submittedName>
</protein>